<proteinExistence type="predicted"/>
<reference evidence="1 2" key="1">
    <citation type="submission" date="2020-07" db="EMBL/GenBank/DDBJ databases">
        <title>Halophilic bacteria isolated from french cheeses.</title>
        <authorList>
            <person name="Kothe C.I."/>
            <person name="Farah-Kraiem B."/>
            <person name="Renault P."/>
            <person name="Dridi B."/>
        </authorList>
    </citation>
    <scope>NUCLEOTIDE SEQUENCE [LARGE SCALE GENOMIC DNA]</scope>
    <source>
        <strain evidence="1 2">FME16</strain>
    </source>
</reference>
<dbReference type="Proteomes" id="UP000754821">
    <property type="component" value="Unassembled WGS sequence"/>
</dbReference>
<evidence type="ECO:0000313" key="1">
    <source>
        <dbReference type="EMBL" id="MBE0402380.1"/>
    </source>
</evidence>
<evidence type="ECO:0000313" key="2">
    <source>
        <dbReference type="Proteomes" id="UP000754821"/>
    </source>
</evidence>
<name>A0ABR9FB23_9GAMM</name>
<dbReference type="Gene3D" id="2.30.30.830">
    <property type="match status" value="1"/>
</dbReference>
<protein>
    <submittedName>
        <fullName evidence="1">Pilus assembly protein PilP</fullName>
    </submittedName>
</protein>
<dbReference type="Pfam" id="PF04351">
    <property type="entry name" value="PilP"/>
    <property type="match status" value="1"/>
</dbReference>
<dbReference type="EMBL" id="RRZC01000002">
    <property type="protein sequence ID" value="MBE0402380.1"/>
    <property type="molecule type" value="Genomic_DNA"/>
</dbReference>
<gene>
    <name evidence="1" type="ORF">EI163_02205</name>
</gene>
<accession>A0ABR9FB23</accession>
<comment type="caution">
    <text evidence="1">The sequence shown here is derived from an EMBL/GenBank/DDBJ whole genome shotgun (WGS) entry which is preliminary data.</text>
</comment>
<dbReference type="InterPro" id="IPR007446">
    <property type="entry name" value="PilP"/>
</dbReference>
<sequence length="169" mass="18352">MSCLVSVVLLSGCHGPELDQLDGTLSRIRQTPGTPSASRIEPLVVYPVEAYGYSDTRSPFQAVQSPLQIADVNQDAPLVPDAQRTPEPLERFSISELRLVGTLVMGERHVALIETPDGHVTSARTGDHAGSNGGRITHIEAHKVRITERITTQQGWQEQQVLLSLTSPP</sequence>
<organism evidence="1 2">
    <name type="scientific">Halomonas citrativorans</name>
    <dbReference type="NCBI Taxonomy" id="2742612"/>
    <lineage>
        <taxon>Bacteria</taxon>
        <taxon>Pseudomonadati</taxon>
        <taxon>Pseudomonadota</taxon>
        <taxon>Gammaproteobacteria</taxon>
        <taxon>Oceanospirillales</taxon>
        <taxon>Halomonadaceae</taxon>
        <taxon>Halomonas</taxon>
    </lineage>
</organism>
<keyword evidence="2" id="KW-1185">Reference proteome</keyword>